<keyword evidence="1" id="KW-0472">Membrane</keyword>
<proteinExistence type="predicted"/>
<reference evidence="3" key="1">
    <citation type="submission" date="2022-11" db="UniProtKB">
        <authorList>
            <consortium name="WormBaseParasite"/>
        </authorList>
    </citation>
    <scope>IDENTIFICATION</scope>
</reference>
<evidence type="ECO:0000256" key="1">
    <source>
        <dbReference type="SAM" id="Phobius"/>
    </source>
</evidence>
<accession>A0A915EKB6</accession>
<dbReference type="Proteomes" id="UP000887574">
    <property type="component" value="Unplaced"/>
</dbReference>
<dbReference type="WBParaSite" id="jg7648">
    <property type="protein sequence ID" value="jg7648"/>
    <property type="gene ID" value="jg7648"/>
</dbReference>
<evidence type="ECO:0000313" key="3">
    <source>
        <dbReference type="WBParaSite" id="jg7648"/>
    </source>
</evidence>
<feature type="transmembrane region" description="Helical" evidence="1">
    <location>
        <begin position="50"/>
        <end position="69"/>
    </location>
</feature>
<feature type="transmembrane region" description="Helical" evidence="1">
    <location>
        <begin position="81"/>
        <end position="101"/>
    </location>
</feature>
<keyword evidence="1" id="KW-0812">Transmembrane</keyword>
<protein>
    <submittedName>
        <fullName evidence="3">Uncharacterized protein</fullName>
    </submittedName>
</protein>
<name>A0A915EKB6_9BILA</name>
<sequence>MAKSRVSSLDTDGEWKICGMDVEYVAFLVALVGIGIDILIIILSLYASKWYIAVLALIFLVINSTVLLAKGQRHRLCYCPYLFTNIFGLLLSLGMALLMIYNLNELPEWWMQWVDPVSVNQTRDDASVNKVIWTTSVLLALFIAYFLLYAFFQYVIWKAYRYMKRYPHGQALQNITTTHDQGRLITTGPTNTTGQTIVTVEEHTTYTKTA</sequence>
<keyword evidence="1" id="KW-1133">Transmembrane helix</keyword>
<evidence type="ECO:0000313" key="2">
    <source>
        <dbReference type="Proteomes" id="UP000887574"/>
    </source>
</evidence>
<keyword evidence="2" id="KW-1185">Reference proteome</keyword>
<organism evidence="2 3">
    <name type="scientific">Ditylenchus dipsaci</name>
    <dbReference type="NCBI Taxonomy" id="166011"/>
    <lineage>
        <taxon>Eukaryota</taxon>
        <taxon>Metazoa</taxon>
        <taxon>Ecdysozoa</taxon>
        <taxon>Nematoda</taxon>
        <taxon>Chromadorea</taxon>
        <taxon>Rhabditida</taxon>
        <taxon>Tylenchina</taxon>
        <taxon>Tylenchomorpha</taxon>
        <taxon>Sphaerularioidea</taxon>
        <taxon>Anguinidae</taxon>
        <taxon>Anguininae</taxon>
        <taxon>Ditylenchus</taxon>
    </lineage>
</organism>
<feature type="transmembrane region" description="Helical" evidence="1">
    <location>
        <begin position="24"/>
        <end position="44"/>
    </location>
</feature>
<feature type="transmembrane region" description="Helical" evidence="1">
    <location>
        <begin position="131"/>
        <end position="157"/>
    </location>
</feature>
<dbReference type="AlphaFoldDB" id="A0A915EKB6"/>